<feature type="transmembrane region" description="Helical" evidence="7">
    <location>
        <begin position="502"/>
        <end position="520"/>
    </location>
</feature>
<feature type="transmembrane region" description="Helical" evidence="7">
    <location>
        <begin position="210"/>
        <end position="236"/>
    </location>
</feature>
<comment type="caution">
    <text evidence="9">The sequence shown here is derived from an EMBL/GenBank/DDBJ whole genome shotgun (WGS) entry which is preliminary data.</text>
</comment>
<feature type="compositionally biased region" description="Basic and acidic residues" evidence="6">
    <location>
        <begin position="40"/>
        <end position="53"/>
    </location>
</feature>
<reference evidence="9 10" key="1">
    <citation type="submission" date="2016-07" db="EMBL/GenBank/DDBJ databases">
        <title>Pervasive Adenine N6-methylation of Active Genes in Fungi.</title>
        <authorList>
            <consortium name="DOE Joint Genome Institute"/>
            <person name="Mondo S.J."/>
            <person name="Dannebaum R.O."/>
            <person name="Kuo R.C."/>
            <person name="Labutti K."/>
            <person name="Haridas S."/>
            <person name="Kuo A."/>
            <person name="Salamov A."/>
            <person name="Ahrendt S.R."/>
            <person name="Lipzen A."/>
            <person name="Sullivan W."/>
            <person name="Andreopoulos W.B."/>
            <person name="Clum A."/>
            <person name="Lindquist E."/>
            <person name="Daum C."/>
            <person name="Ramamoorthy G.K."/>
            <person name="Gryganskyi A."/>
            <person name="Culley D."/>
            <person name="Magnuson J.K."/>
            <person name="James T.Y."/>
            <person name="O'Malley M.A."/>
            <person name="Stajich J.E."/>
            <person name="Spatafora J.W."/>
            <person name="Visel A."/>
            <person name="Grigoriev I.V."/>
        </authorList>
    </citation>
    <scope>NUCLEOTIDE SEQUENCE [LARGE SCALE GENOMIC DNA]</scope>
    <source>
        <strain evidence="9 10">62-1032</strain>
    </source>
</reference>
<dbReference type="Pfam" id="PF07690">
    <property type="entry name" value="MFS_1"/>
    <property type="match status" value="1"/>
</dbReference>
<keyword evidence="2" id="KW-0813">Transport</keyword>
<dbReference type="OrthoDB" id="4139357at2759"/>
<evidence type="ECO:0000256" key="7">
    <source>
        <dbReference type="SAM" id="Phobius"/>
    </source>
</evidence>
<feature type="transmembrane region" description="Helical" evidence="7">
    <location>
        <begin position="587"/>
        <end position="612"/>
    </location>
</feature>
<dbReference type="Gene3D" id="1.20.1250.20">
    <property type="entry name" value="MFS general substrate transporter like domains"/>
    <property type="match status" value="1"/>
</dbReference>
<dbReference type="STRING" id="106004.A0A1Y2FRW9"/>
<comment type="subcellular location">
    <subcellularLocation>
        <location evidence="1">Membrane</location>
        <topology evidence="1">Multi-pass membrane protein</topology>
    </subcellularLocation>
</comment>
<keyword evidence="5 7" id="KW-0472">Membrane</keyword>
<keyword evidence="3 7" id="KW-0812">Transmembrane</keyword>
<feature type="transmembrane region" description="Helical" evidence="7">
    <location>
        <begin position="123"/>
        <end position="143"/>
    </location>
</feature>
<dbReference type="InterPro" id="IPR005828">
    <property type="entry name" value="MFS_sugar_transport-like"/>
</dbReference>
<evidence type="ECO:0000256" key="6">
    <source>
        <dbReference type="SAM" id="MobiDB-lite"/>
    </source>
</evidence>
<dbReference type="EMBL" id="MCGR01000014">
    <property type="protein sequence ID" value="ORY86752.1"/>
    <property type="molecule type" value="Genomic_DNA"/>
</dbReference>
<evidence type="ECO:0000256" key="1">
    <source>
        <dbReference type="ARBA" id="ARBA00004141"/>
    </source>
</evidence>
<feature type="transmembrane region" description="Helical" evidence="7">
    <location>
        <begin position="553"/>
        <end position="575"/>
    </location>
</feature>
<feature type="transmembrane region" description="Helical" evidence="7">
    <location>
        <begin position="458"/>
        <end position="482"/>
    </location>
</feature>
<feature type="region of interest" description="Disordered" evidence="6">
    <location>
        <begin position="326"/>
        <end position="382"/>
    </location>
</feature>
<dbReference type="PANTHER" id="PTHR23511">
    <property type="entry name" value="SYNAPTIC VESICLE GLYCOPROTEIN 2"/>
    <property type="match status" value="1"/>
</dbReference>
<feature type="compositionally biased region" description="Acidic residues" evidence="6">
    <location>
        <begin position="54"/>
        <end position="63"/>
    </location>
</feature>
<feature type="compositionally biased region" description="Low complexity" evidence="6">
    <location>
        <begin position="340"/>
        <end position="360"/>
    </location>
</feature>
<feature type="transmembrane region" description="Helical" evidence="7">
    <location>
        <begin position="256"/>
        <end position="279"/>
    </location>
</feature>
<evidence type="ECO:0000256" key="2">
    <source>
        <dbReference type="ARBA" id="ARBA00022448"/>
    </source>
</evidence>
<dbReference type="InParanoid" id="A0A1Y2FRW9"/>
<feature type="domain" description="Major facilitator superfamily (MFS) profile" evidence="8">
    <location>
        <begin position="88"/>
        <end position="640"/>
    </location>
</feature>
<dbReference type="Proteomes" id="UP000193467">
    <property type="component" value="Unassembled WGS sequence"/>
</dbReference>
<sequence length="652" mass="71222">MSLSEAYPPRPQHAPSFSSDQEDASARVGLLQDEEGTSSADERLGNSVKRVESPDEDDDEDERLGDGGMTPLDETLELIGMGRYQKTLLVLCGFGWMADNMWLQCIAVILPRVQEHYDVSDRWIGLLSASIFAGMMVGAWGWGSYSDSQGRTPAFNLTLLLTSVFGLLSAFAPSFAWLCVALFGLGTGVGGSMPTDGTLFLENIPKTHHYLLTALSAFFSFGAVLTSIIGLVIIPRYSCPERRLPEQYCDVETQNIGWRIMLGVLGIVSISMFLCRIVFFRLQESPKFLTASLRHSEAVIALQRISRINGEERSWGLKDVVDHLGSSADRRDDESEDNRPTTIEIRTTPPSPPGSSRRASLANSDYDATGEMRNSLSEERERREAAALVEEGEGLTGFNDDGLPSRISIPALKTRGRGRRKEGRAWISRLPPNLAESVDDYFERLDELFEDKWKKTTILVWVIWLLASAGYTIFNVFLPKYLETKVGELAASGGREQSLREYVLYTTAGIPGSFLGAYLVETSLGRIKTLAISTLATSLGTLVFVLVDSQLGIMLSSMLVSLAATLMYAVIYAYTPEAFPTSTRGTACGIASALSRLAGIAAPIITGLLLSINVSAPLFLSSVCFFVTAACASMLPIETRVKGRRGTVMASH</sequence>
<dbReference type="Pfam" id="PF00083">
    <property type="entry name" value="Sugar_tr"/>
    <property type="match status" value="1"/>
</dbReference>
<evidence type="ECO:0000256" key="3">
    <source>
        <dbReference type="ARBA" id="ARBA00022692"/>
    </source>
</evidence>
<accession>A0A1Y2FRW9</accession>
<gene>
    <name evidence="9" type="ORF">BCR35DRAFT_289776</name>
</gene>
<feature type="transmembrane region" description="Helical" evidence="7">
    <location>
        <begin position="618"/>
        <end position="637"/>
    </location>
</feature>
<dbReference type="GO" id="GO:0022857">
    <property type="term" value="F:transmembrane transporter activity"/>
    <property type="evidence" value="ECO:0007669"/>
    <property type="project" value="InterPro"/>
</dbReference>
<feature type="transmembrane region" description="Helical" evidence="7">
    <location>
        <begin position="527"/>
        <end position="547"/>
    </location>
</feature>
<evidence type="ECO:0000313" key="9">
    <source>
        <dbReference type="EMBL" id="ORY86752.1"/>
    </source>
</evidence>
<proteinExistence type="predicted"/>
<evidence type="ECO:0000259" key="8">
    <source>
        <dbReference type="PROSITE" id="PS50850"/>
    </source>
</evidence>
<feature type="transmembrane region" description="Helical" evidence="7">
    <location>
        <begin position="88"/>
        <end position="111"/>
    </location>
</feature>
<dbReference type="SUPFAM" id="SSF103473">
    <property type="entry name" value="MFS general substrate transporter"/>
    <property type="match status" value="1"/>
</dbReference>
<dbReference type="InterPro" id="IPR036259">
    <property type="entry name" value="MFS_trans_sf"/>
</dbReference>
<keyword evidence="10" id="KW-1185">Reference proteome</keyword>
<evidence type="ECO:0000256" key="5">
    <source>
        <dbReference type="ARBA" id="ARBA00023136"/>
    </source>
</evidence>
<dbReference type="AlphaFoldDB" id="A0A1Y2FRW9"/>
<dbReference type="PROSITE" id="PS50850">
    <property type="entry name" value="MFS"/>
    <property type="match status" value="1"/>
</dbReference>
<dbReference type="GO" id="GO:0016020">
    <property type="term" value="C:membrane"/>
    <property type="evidence" value="ECO:0007669"/>
    <property type="project" value="UniProtKB-SubCell"/>
</dbReference>
<dbReference type="CDD" id="cd17316">
    <property type="entry name" value="MFS_SV2_like"/>
    <property type="match status" value="1"/>
</dbReference>
<feature type="transmembrane region" description="Helical" evidence="7">
    <location>
        <begin position="163"/>
        <end position="189"/>
    </location>
</feature>
<protein>
    <submittedName>
        <fullName evidence="9">Major facilitator superfamily domain-containing protein</fullName>
    </submittedName>
</protein>
<name>A0A1Y2FRW9_9BASI</name>
<dbReference type="PANTHER" id="PTHR23511:SF5">
    <property type="entry name" value="MAJOR FACILITATOR-TYPE TRANSPORTER HXNZ-RELATED"/>
    <property type="match status" value="1"/>
</dbReference>
<feature type="compositionally biased region" description="Basic and acidic residues" evidence="6">
    <location>
        <begin position="326"/>
        <end position="339"/>
    </location>
</feature>
<keyword evidence="4 7" id="KW-1133">Transmembrane helix</keyword>
<dbReference type="InterPro" id="IPR011701">
    <property type="entry name" value="MFS"/>
</dbReference>
<evidence type="ECO:0000313" key="10">
    <source>
        <dbReference type="Proteomes" id="UP000193467"/>
    </source>
</evidence>
<organism evidence="9 10">
    <name type="scientific">Leucosporidium creatinivorum</name>
    <dbReference type="NCBI Taxonomy" id="106004"/>
    <lineage>
        <taxon>Eukaryota</taxon>
        <taxon>Fungi</taxon>
        <taxon>Dikarya</taxon>
        <taxon>Basidiomycota</taxon>
        <taxon>Pucciniomycotina</taxon>
        <taxon>Microbotryomycetes</taxon>
        <taxon>Leucosporidiales</taxon>
        <taxon>Leucosporidium</taxon>
    </lineage>
</organism>
<dbReference type="InterPro" id="IPR020846">
    <property type="entry name" value="MFS_dom"/>
</dbReference>
<evidence type="ECO:0000256" key="4">
    <source>
        <dbReference type="ARBA" id="ARBA00022989"/>
    </source>
</evidence>
<feature type="region of interest" description="Disordered" evidence="6">
    <location>
        <begin position="1"/>
        <end position="71"/>
    </location>
</feature>